<dbReference type="RefSeq" id="WP_006768184.1">
    <property type="nucleotide sequence ID" value="NC_004369.1"/>
</dbReference>
<feature type="transmembrane region" description="Helical" evidence="6">
    <location>
        <begin position="148"/>
        <end position="171"/>
    </location>
</feature>
<dbReference type="InterPro" id="IPR009078">
    <property type="entry name" value="Ferritin-like_SF"/>
</dbReference>
<evidence type="ECO:0000256" key="3">
    <source>
        <dbReference type="ARBA" id="ARBA00022989"/>
    </source>
</evidence>
<feature type="region of interest" description="Disordered" evidence="5">
    <location>
        <begin position="1"/>
        <end position="21"/>
    </location>
</feature>
<dbReference type="eggNOG" id="COG1814">
    <property type="taxonomic scope" value="Bacteria"/>
</dbReference>
<dbReference type="SUPFAM" id="SSF47240">
    <property type="entry name" value="Ferritin-like"/>
    <property type="match status" value="1"/>
</dbReference>
<accession>Q8FNG3</accession>
<dbReference type="PANTHER" id="PTHR31851">
    <property type="entry name" value="FE(2+)/MN(2+) TRANSPORTER PCL1"/>
    <property type="match status" value="1"/>
</dbReference>
<dbReference type="CDD" id="cd02433">
    <property type="entry name" value="Nodulin-21_like_2"/>
    <property type="match status" value="1"/>
</dbReference>
<feature type="transmembrane region" description="Helical" evidence="6">
    <location>
        <begin position="284"/>
        <end position="305"/>
    </location>
</feature>
<dbReference type="EMBL" id="BA000035">
    <property type="protein sequence ID" value="BAC18991.1"/>
    <property type="molecule type" value="Genomic_DNA"/>
</dbReference>
<evidence type="ECO:0000256" key="4">
    <source>
        <dbReference type="ARBA" id="ARBA00023136"/>
    </source>
</evidence>
<name>Q8FNG3_COREF</name>
<sequence length="368" mass="39072">MSEDPDPDQPATAPPTPDQVRRWQRYLANERAEAEVYRDLARKRTGEEREILLKLAEAESRHEAHWRGLLGDAGGGPVKPDLRTRVLGMLTRRFGSVFSLALMQSAESRSPYSSDDDATEQMSADERIHAEVIRGLATRGRERMSGNFRAAVFGVNDGLVSNLALVIGVMASGVAPQIVLITGVSGLLSGALSMAAGEYISVRSQLELLDASTPDPETRTAIPELDVDANELELVYRARGMGEQEAAARAAAVFGALVSSRGELDDAHLIPTTDREETGSARSAALFSFLSFSVGAFIPIIPLLFGLAGVAAGVLALVLVGISLLFTGGLTGVLSGKPPLYRAIRQLLVGLGAASITYVLGLAFGTML</sequence>
<reference evidence="7 8" key="1">
    <citation type="journal article" date="2003" name="Genome Res.">
        <title>Comparative complete genome sequence analysis of the amino acid replacements responsible for the thermostability of Corynebacterium efficiens.</title>
        <authorList>
            <person name="Nishio Y."/>
            <person name="Nakamura Y."/>
            <person name="Kawarabayasi Y."/>
            <person name="Usuda Y."/>
            <person name="Kimura E."/>
            <person name="Sugimoto S."/>
            <person name="Matsui K."/>
            <person name="Yamagishi A."/>
            <person name="Kikuchi H."/>
            <person name="Ikeo K."/>
            <person name="Gojobori T."/>
        </authorList>
    </citation>
    <scope>NUCLEOTIDE SEQUENCE [LARGE SCALE GENOMIC DNA]</scope>
    <source>
        <strain evidence="8">DSM 44549 / YS-314 / AJ 12310 / JCM 11189 / NBRC 100395</strain>
    </source>
</reference>
<dbReference type="InterPro" id="IPR008217">
    <property type="entry name" value="Ccc1_fam"/>
</dbReference>
<dbReference type="Proteomes" id="UP000001409">
    <property type="component" value="Chromosome"/>
</dbReference>
<dbReference type="GO" id="GO:0012505">
    <property type="term" value="C:endomembrane system"/>
    <property type="evidence" value="ECO:0007669"/>
    <property type="project" value="UniProtKB-SubCell"/>
</dbReference>
<keyword evidence="8" id="KW-1185">Reference proteome</keyword>
<dbReference type="CDD" id="cd01044">
    <property type="entry name" value="Ferritin_CCC1_N"/>
    <property type="match status" value="1"/>
</dbReference>
<dbReference type="KEGG" id="cef:CE2181"/>
<evidence type="ECO:0000256" key="6">
    <source>
        <dbReference type="SAM" id="Phobius"/>
    </source>
</evidence>
<proteinExistence type="predicted"/>
<evidence type="ECO:0000313" key="7">
    <source>
        <dbReference type="EMBL" id="BAC18991.1"/>
    </source>
</evidence>
<dbReference type="AlphaFoldDB" id="Q8FNG3"/>
<dbReference type="STRING" id="196164.gene:10742612"/>
<accession>C8NQE3</accession>
<keyword evidence="3 6" id="KW-1133">Transmembrane helix</keyword>
<dbReference type="HOGENOM" id="CLU_038957_1_0_11"/>
<evidence type="ECO:0000256" key="1">
    <source>
        <dbReference type="ARBA" id="ARBA00004127"/>
    </source>
</evidence>
<dbReference type="OrthoDB" id="9789677at2"/>
<dbReference type="Pfam" id="PF01988">
    <property type="entry name" value="VIT1"/>
    <property type="match status" value="1"/>
</dbReference>
<keyword evidence="2 6" id="KW-0812">Transmembrane</keyword>
<keyword evidence="4 6" id="KW-0472">Membrane</keyword>
<evidence type="ECO:0000256" key="2">
    <source>
        <dbReference type="ARBA" id="ARBA00022692"/>
    </source>
</evidence>
<organism evidence="7 8">
    <name type="scientific">Corynebacterium efficiens (strain DSM 44549 / YS-314 / AJ 12310 / JCM 11189 / NBRC 100395)</name>
    <dbReference type="NCBI Taxonomy" id="196164"/>
    <lineage>
        <taxon>Bacteria</taxon>
        <taxon>Bacillati</taxon>
        <taxon>Actinomycetota</taxon>
        <taxon>Actinomycetes</taxon>
        <taxon>Mycobacteriales</taxon>
        <taxon>Corynebacteriaceae</taxon>
        <taxon>Corynebacterium</taxon>
    </lineage>
</organism>
<protein>
    <recommendedName>
        <fullName evidence="9">Rubrerythrin family protein</fullName>
    </recommendedName>
</protein>
<evidence type="ECO:0008006" key="9">
    <source>
        <dbReference type="Google" id="ProtNLM"/>
    </source>
</evidence>
<feature type="transmembrane region" description="Helical" evidence="6">
    <location>
        <begin position="311"/>
        <end position="335"/>
    </location>
</feature>
<dbReference type="InterPro" id="IPR039376">
    <property type="entry name" value="Ferritin_CCC1_N"/>
</dbReference>
<evidence type="ECO:0000256" key="5">
    <source>
        <dbReference type="SAM" id="MobiDB-lite"/>
    </source>
</evidence>
<feature type="transmembrane region" description="Helical" evidence="6">
    <location>
        <begin position="177"/>
        <end position="196"/>
    </location>
</feature>
<evidence type="ECO:0000313" key="8">
    <source>
        <dbReference type="Proteomes" id="UP000001409"/>
    </source>
</evidence>
<feature type="transmembrane region" description="Helical" evidence="6">
    <location>
        <begin position="347"/>
        <end position="367"/>
    </location>
</feature>
<comment type="subcellular location">
    <subcellularLocation>
        <location evidence="1">Endomembrane system</location>
        <topology evidence="1">Multi-pass membrane protein</topology>
    </subcellularLocation>
</comment>
<dbReference type="GO" id="GO:0030026">
    <property type="term" value="P:intracellular manganese ion homeostasis"/>
    <property type="evidence" value="ECO:0007669"/>
    <property type="project" value="InterPro"/>
</dbReference>
<dbReference type="GO" id="GO:0005384">
    <property type="term" value="F:manganese ion transmembrane transporter activity"/>
    <property type="evidence" value="ECO:0007669"/>
    <property type="project" value="InterPro"/>
</dbReference>